<dbReference type="EC" id="2.6.1.76" evidence="5 12"/>
<evidence type="ECO:0000256" key="11">
    <source>
        <dbReference type="RuleBase" id="RU003560"/>
    </source>
</evidence>
<evidence type="ECO:0000256" key="4">
    <source>
        <dbReference type="ARBA" id="ARBA00008954"/>
    </source>
</evidence>
<dbReference type="GO" id="GO:0045303">
    <property type="term" value="F:diaminobutyrate-2-oxoglutarate transaminase activity"/>
    <property type="evidence" value="ECO:0007669"/>
    <property type="project" value="UniProtKB-EC"/>
</dbReference>
<accession>A0A918B4A5</accession>
<reference evidence="14" key="2">
    <citation type="submission" date="2020-09" db="EMBL/GenBank/DDBJ databases">
        <authorList>
            <person name="Sun Q."/>
            <person name="Ohkuma M."/>
        </authorList>
    </citation>
    <scope>NUCLEOTIDE SEQUENCE</scope>
    <source>
        <strain evidence="14">JCM 4335</strain>
    </source>
</reference>
<protein>
    <recommendedName>
        <fullName evidence="6 12">Diaminobutyrate--2-oxoglutarate transaminase</fullName>
        <ecNumber evidence="5 12">2.6.1.76</ecNumber>
    </recommendedName>
    <alternativeName>
        <fullName evidence="12">DABA aminotransferase</fullName>
    </alternativeName>
</protein>
<dbReference type="SUPFAM" id="SSF53383">
    <property type="entry name" value="PLP-dependent transferases"/>
    <property type="match status" value="1"/>
</dbReference>
<dbReference type="PIRSF" id="PIRSF000521">
    <property type="entry name" value="Transaminase_4ab_Lys_Orn"/>
    <property type="match status" value="1"/>
</dbReference>
<evidence type="ECO:0000313" key="15">
    <source>
        <dbReference type="Proteomes" id="UP000654123"/>
    </source>
</evidence>
<comment type="cofactor">
    <cofactor evidence="1 12">
        <name>pyridoxal 5'-phosphate</name>
        <dbReference type="ChEBI" id="CHEBI:597326"/>
    </cofactor>
</comment>
<comment type="pathway">
    <text evidence="3 12">Amine and polyamine biosynthesis; ectoine biosynthesis; L-ectoine from L-aspartate 4-semialdehyde: step 1/3.</text>
</comment>
<evidence type="ECO:0000256" key="10">
    <source>
        <dbReference type="ARBA" id="ARBA00049111"/>
    </source>
</evidence>
<dbReference type="PANTHER" id="PTHR43552:SF2">
    <property type="entry name" value="DIAMINOBUTYRATE--2-OXOGLUTARATE TRANSAMINASE"/>
    <property type="match status" value="1"/>
</dbReference>
<dbReference type="CDD" id="cd00610">
    <property type="entry name" value="OAT_like"/>
    <property type="match status" value="1"/>
</dbReference>
<dbReference type="AlphaFoldDB" id="A0A918B4A5"/>
<feature type="region of interest" description="Disordered" evidence="13">
    <location>
        <begin position="1"/>
        <end position="25"/>
    </location>
</feature>
<evidence type="ECO:0000256" key="3">
    <source>
        <dbReference type="ARBA" id="ARBA00004946"/>
    </source>
</evidence>
<proteinExistence type="inferred from homology"/>
<gene>
    <name evidence="14" type="primary">ectB</name>
    <name evidence="14" type="ORF">GCM10010249_49340</name>
</gene>
<evidence type="ECO:0000256" key="8">
    <source>
        <dbReference type="ARBA" id="ARBA00022679"/>
    </source>
</evidence>
<dbReference type="GO" id="GO:0047307">
    <property type="term" value="F:diaminobutyrate-pyruvate transaminase activity"/>
    <property type="evidence" value="ECO:0007669"/>
    <property type="project" value="InterPro"/>
</dbReference>
<keyword evidence="8 12" id="KW-0808">Transferase</keyword>
<comment type="catalytic activity">
    <reaction evidence="10 12">
        <text>L-2,4-diaminobutanoate + 2-oxoglutarate = L-aspartate 4-semialdehyde + L-glutamate</text>
        <dbReference type="Rhea" id="RHEA:11160"/>
        <dbReference type="ChEBI" id="CHEBI:16810"/>
        <dbReference type="ChEBI" id="CHEBI:29985"/>
        <dbReference type="ChEBI" id="CHEBI:58761"/>
        <dbReference type="ChEBI" id="CHEBI:537519"/>
        <dbReference type="EC" id="2.6.1.76"/>
    </reaction>
</comment>
<evidence type="ECO:0000256" key="9">
    <source>
        <dbReference type="ARBA" id="ARBA00022898"/>
    </source>
</evidence>
<feature type="compositionally biased region" description="Low complexity" evidence="13">
    <location>
        <begin position="1"/>
        <end position="17"/>
    </location>
</feature>
<dbReference type="GO" id="GO:0019491">
    <property type="term" value="P:ectoine biosynthetic process"/>
    <property type="evidence" value="ECO:0007669"/>
    <property type="project" value="InterPro"/>
</dbReference>
<evidence type="ECO:0000256" key="7">
    <source>
        <dbReference type="ARBA" id="ARBA00022576"/>
    </source>
</evidence>
<keyword evidence="7 12" id="KW-0032">Aminotransferase</keyword>
<organism evidence="14 15">
    <name type="scientific">Streptomyces roseolilacinus</name>
    <dbReference type="NCBI Taxonomy" id="66904"/>
    <lineage>
        <taxon>Bacteria</taxon>
        <taxon>Bacillati</taxon>
        <taxon>Actinomycetota</taxon>
        <taxon>Actinomycetes</taxon>
        <taxon>Kitasatosporales</taxon>
        <taxon>Streptomycetaceae</taxon>
        <taxon>Streptomyces</taxon>
    </lineage>
</organism>
<comment type="similarity">
    <text evidence="4 11">Belongs to the class-III pyridoxal-phosphate-dependent aminotransferase family.</text>
</comment>
<evidence type="ECO:0000256" key="5">
    <source>
        <dbReference type="ARBA" id="ARBA00013155"/>
    </source>
</evidence>
<dbReference type="PROSITE" id="PS00600">
    <property type="entry name" value="AA_TRANSFER_CLASS_3"/>
    <property type="match status" value="1"/>
</dbReference>
<dbReference type="InterPro" id="IPR005814">
    <property type="entry name" value="Aminotrans_3"/>
</dbReference>
<dbReference type="EMBL" id="BMSV01000011">
    <property type="protein sequence ID" value="GGQ24752.1"/>
    <property type="molecule type" value="Genomic_DNA"/>
</dbReference>
<dbReference type="NCBIfam" id="TIGR00709">
    <property type="entry name" value="dat"/>
    <property type="match status" value="1"/>
</dbReference>
<name>A0A918B4A5_9ACTN</name>
<dbReference type="Gene3D" id="3.90.1150.10">
    <property type="entry name" value="Aspartate Aminotransferase, domain 1"/>
    <property type="match status" value="1"/>
</dbReference>
<dbReference type="InterPro" id="IPR012773">
    <property type="entry name" value="Ectoine_EctB"/>
</dbReference>
<dbReference type="Proteomes" id="UP000654123">
    <property type="component" value="Unassembled WGS sequence"/>
</dbReference>
<dbReference type="InterPro" id="IPR015424">
    <property type="entry name" value="PyrdxlP-dep_Trfase"/>
</dbReference>
<dbReference type="Pfam" id="PF00202">
    <property type="entry name" value="Aminotran_3"/>
    <property type="match status" value="1"/>
</dbReference>
<keyword evidence="9 11" id="KW-0663">Pyridoxal phosphate</keyword>
<reference evidence="14" key="1">
    <citation type="journal article" date="2014" name="Int. J. Syst. Evol. Microbiol.">
        <title>Complete genome sequence of Corynebacterium casei LMG S-19264T (=DSM 44701T), isolated from a smear-ripened cheese.</title>
        <authorList>
            <consortium name="US DOE Joint Genome Institute (JGI-PGF)"/>
            <person name="Walter F."/>
            <person name="Albersmeier A."/>
            <person name="Kalinowski J."/>
            <person name="Ruckert C."/>
        </authorList>
    </citation>
    <scope>NUCLEOTIDE SEQUENCE</scope>
    <source>
        <strain evidence="14">JCM 4335</strain>
    </source>
</reference>
<dbReference type="InterPro" id="IPR049704">
    <property type="entry name" value="Aminotrans_3_PPA_site"/>
</dbReference>
<dbReference type="PANTHER" id="PTHR43552">
    <property type="entry name" value="DIAMINOBUTYRATE--2-OXOGLUTARATE AMINOTRANSFERASE"/>
    <property type="match status" value="1"/>
</dbReference>
<dbReference type="NCBIfam" id="NF006733">
    <property type="entry name" value="PRK09264.1"/>
    <property type="match status" value="1"/>
</dbReference>
<sequence>MTITPPAGPSASPTSAGPGRGRSRGGASALSVFEALESEVRSYCRGWPTVFDRAQGARLTDEDGRTYLDFFAGAGSLNYGHNNPVLKRALLDYLERDGITHGLDMATTAKRTFLEVFHDLVLRPRELPYKVMFPGPTGTNAVEAALKLARKVKGRESIVSFTNAFHGMSLGSLAVTGNAFKRAGAGIPLVHGTPMPFDNYLDGQVPDFLWFERLLEDSGSGLNQPAAVIVETVQGEGGVNVARPEWLRALADLCRRRDMLLIVDDIQMGCGRTGAFFSFEEAGIVPDIVTVSKSISGYGLPMSLCLFKPELDAWGPGEHNGTFRGNNPAFVTATAALGAYWADSALERHTLARGEQVEQALLTICDENSADGAHYRGRGLVWGLEFAEKERAARICRRAFELGLLLETSGPQSEVVKLLPPLTVTSGELDEGLRTLARAVRETATA</sequence>
<dbReference type="InterPro" id="IPR015421">
    <property type="entry name" value="PyrdxlP-dep_Trfase_major"/>
</dbReference>
<evidence type="ECO:0000256" key="12">
    <source>
        <dbReference type="RuleBase" id="RU365034"/>
    </source>
</evidence>
<keyword evidence="15" id="KW-1185">Reference proteome</keyword>
<dbReference type="NCBIfam" id="TIGR02407">
    <property type="entry name" value="ectoine_ectB"/>
    <property type="match status" value="1"/>
</dbReference>
<dbReference type="InterPro" id="IPR004637">
    <property type="entry name" value="Dat"/>
</dbReference>
<comment type="caution">
    <text evidence="14">The sequence shown here is derived from an EMBL/GenBank/DDBJ whole genome shotgun (WGS) entry which is preliminary data.</text>
</comment>
<evidence type="ECO:0000256" key="2">
    <source>
        <dbReference type="ARBA" id="ARBA00002189"/>
    </source>
</evidence>
<comment type="function">
    <text evidence="2 12">Catalyzes reversively the conversion of L-aspartate beta-semialdehyde (ASA) to L-2,4-diaminobutyrate (DABA) by transamination with L-glutamate.</text>
</comment>
<evidence type="ECO:0000256" key="1">
    <source>
        <dbReference type="ARBA" id="ARBA00001933"/>
    </source>
</evidence>
<dbReference type="GO" id="GO:0030170">
    <property type="term" value="F:pyridoxal phosphate binding"/>
    <property type="evidence" value="ECO:0007669"/>
    <property type="project" value="InterPro"/>
</dbReference>
<evidence type="ECO:0000313" key="14">
    <source>
        <dbReference type="EMBL" id="GGQ24752.1"/>
    </source>
</evidence>
<evidence type="ECO:0000256" key="13">
    <source>
        <dbReference type="SAM" id="MobiDB-lite"/>
    </source>
</evidence>
<dbReference type="Gene3D" id="3.40.640.10">
    <property type="entry name" value="Type I PLP-dependent aspartate aminotransferase-like (Major domain)"/>
    <property type="match status" value="1"/>
</dbReference>
<dbReference type="InterPro" id="IPR015422">
    <property type="entry name" value="PyrdxlP-dep_Trfase_small"/>
</dbReference>
<evidence type="ECO:0000256" key="6">
    <source>
        <dbReference type="ARBA" id="ARBA00014798"/>
    </source>
</evidence>